<reference evidence="2" key="1">
    <citation type="journal article" date="2015" name="Proc. Natl. Acad. Sci. U.S.A.">
        <title>Genome sequencing of adzuki bean (Vigna angularis) provides insight into high starch and low fat accumulation and domestication.</title>
        <authorList>
            <person name="Yang K."/>
            <person name="Tian Z."/>
            <person name="Chen C."/>
            <person name="Luo L."/>
            <person name="Zhao B."/>
            <person name="Wang Z."/>
            <person name="Yu L."/>
            <person name="Li Y."/>
            <person name="Sun Y."/>
            <person name="Li W."/>
            <person name="Chen Y."/>
            <person name="Li Y."/>
            <person name="Zhang Y."/>
            <person name="Ai D."/>
            <person name="Zhao J."/>
            <person name="Shang C."/>
            <person name="Ma Y."/>
            <person name="Wu B."/>
            <person name="Wang M."/>
            <person name="Gao L."/>
            <person name="Sun D."/>
            <person name="Zhang P."/>
            <person name="Guo F."/>
            <person name="Wang W."/>
            <person name="Li Y."/>
            <person name="Wang J."/>
            <person name="Varshney R.K."/>
            <person name="Wang J."/>
            <person name="Ling H.Q."/>
            <person name="Wan P."/>
        </authorList>
    </citation>
    <scope>NUCLEOTIDE SEQUENCE</scope>
    <source>
        <strain evidence="2">cv. Jingnong 6</strain>
    </source>
</reference>
<accession>A0A0L9UME4</accession>
<evidence type="ECO:0000313" key="1">
    <source>
        <dbReference type="EMBL" id="KOM43714.1"/>
    </source>
</evidence>
<dbReference type="EMBL" id="CM003375">
    <property type="protein sequence ID" value="KOM43714.1"/>
    <property type="molecule type" value="Genomic_DNA"/>
</dbReference>
<name>A0A0L9UME4_PHAAN</name>
<dbReference type="Gramene" id="KOM43714">
    <property type="protein sequence ID" value="KOM43714"/>
    <property type="gene ID" value="LR48_Vigan05g131900"/>
</dbReference>
<proteinExistence type="predicted"/>
<evidence type="ECO:0000313" key="2">
    <source>
        <dbReference type="Proteomes" id="UP000053144"/>
    </source>
</evidence>
<dbReference type="AlphaFoldDB" id="A0A0L9UME4"/>
<protein>
    <submittedName>
        <fullName evidence="1">Uncharacterized protein</fullName>
    </submittedName>
</protein>
<sequence>MSSCGAAVGVGVSIEGVGAGDGFGAFFLCAGDDAFLASAGVVGASAGVGDTFGVGNNGSGGGEIGAFLGGFGGGILGVEGFGLDVGVIFGISGFTGEEVEDENFEHGGCRIMKVEEELGIDSSASKGVINSNSLYSIPTPCIWFQAPCIQFQDLQKVTYSSDEPCNANISGESITLQDVFLKGSGRSEPGGGGGFVLNLEEEEDLRLELVFVNEVEAIGIEVRTACQARRLWQEVCLQVDLNEQMKYMLEELVFQVYNGPTPPSPMLMNKYSLGATRFVPFVPSGGTSSSRGSKHKAPMIDLIESQFDKLTTRLDGFMDFIGPNNSHFEKISSMVEH</sequence>
<organism evidence="1 2">
    <name type="scientific">Phaseolus angularis</name>
    <name type="common">Azuki bean</name>
    <name type="synonym">Vigna angularis</name>
    <dbReference type="NCBI Taxonomy" id="3914"/>
    <lineage>
        <taxon>Eukaryota</taxon>
        <taxon>Viridiplantae</taxon>
        <taxon>Streptophyta</taxon>
        <taxon>Embryophyta</taxon>
        <taxon>Tracheophyta</taxon>
        <taxon>Spermatophyta</taxon>
        <taxon>Magnoliopsida</taxon>
        <taxon>eudicotyledons</taxon>
        <taxon>Gunneridae</taxon>
        <taxon>Pentapetalae</taxon>
        <taxon>rosids</taxon>
        <taxon>fabids</taxon>
        <taxon>Fabales</taxon>
        <taxon>Fabaceae</taxon>
        <taxon>Papilionoideae</taxon>
        <taxon>50 kb inversion clade</taxon>
        <taxon>NPAAA clade</taxon>
        <taxon>indigoferoid/millettioid clade</taxon>
        <taxon>Phaseoleae</taxon>
        <taxon>Vigna</taxon>
    </lineage>
</organism>
<dbReference type="Proteomes" id="UP000053144">
    <property type="component" value="Chromosome 5"/>
</dbReference>
<gene>
    <name evidence="1" type="ORF">LR48_Vigan05g131900</name>
</gene>